<organism evidence="1 2">
    <name type="scientific">Lentzea cavernae</name>
    <dbReference type="NCBI Taxonomy" id="2020703"/>
    <lineage>
        <taxon>Bacteria</taxon>
        <taxon>Bacillati</taxon>
        <taxon>Actinomycetota</taxon>
        <taxon>Actinomycetes</taxon>
        <taxon>Pseudonocardiales</taxon>
        <taxon>Pseudonocardiaceae</taxon>
        <taxon>Lentzea</taxon>
    </lineage>
</organism>
<gene>
    <name evidence="1" type="ORF">GCM10017774_65860</name>
</gene>
<proteinExistence type="predicted"/>
<comment type="caution">
    <text evidence="1">The sequence shown here is derived from an EMBL/GenBank/DDBJ whole genome shotgun (WGS) entry which is preliminary data.</text>
</comment>
<dbReference type="Proteomes" id="UP000605568">
    <property type="component" value="Unassembled WGS sequence"/>
</dbReference>
<evidence type="ECO:0008006" key="3">
    <source>
        <dbReference type="Google" id="ProtNLM"/>
    </source>
</evidence>
<protein>
    <recommendedName>
        <fullName evidence="3">Ig-like domain-containing protein</fullName>
    </recommendedName>
</protein>
<keyword evidence="2" id="KW-1185">Reference proteome</keyword>
<name>A0ABQ3MPD0_9PSEU</name>
<reference evidence="2" key="1">
    <citation type="journal article" date="2019" name="Int. J. Syst. Evol. Microbiol.">
        <title>The Global Catalogue of Microorganisms (GCM) 10K type strain sequencing project: providing services to taxonomists for standard genome sequencing and annotation.</title>
        <authorList>
            <consortium name="The Broad Institute Genomics Platform"/>
            <consortium name="The Broad Institute Genome Sequencing Center for Infectious Disease"/>
            <person name="Wu L."/>
            <person name="Ma J."/>
        </authorList>
    </citation>
    <scope>NUCLEOTIDE SEQUENCE [LARGE SCALE GENOMIC DNA]</scope>
    <source>
        <strain evidence="2">CGMCC 4.7367</strain>
    </source>
</reference>
<accession>A0ABQ3MPD0</accession>
<evidence type="ECO:0000313" key="2">
    <source>
        <dbReference type="Proteomes" id="UP000605568"/>
    </source>
</evidence>
<sequence length="103" mass="11269">MRRPGSARVDTFRAMRTASADLLAVRTVTVDGSDVYLRVTASPVDLEIRWSRDGEHRGSPVLFPAGDRSRRLLGTGFRAGTTFCLDVVGETGQAWCGVVDWNV</sequence>
<dbReference type="EMBL" id="BNAR01000012">
    <property type="protein sequence ID" value="GHH53020.1"/>
    <property type="molecule type" value="Genomic_DNA"/>
</dbReference>
<evidence type="ECO:0000313" key="1">
    <source>
        <dbReference type="EMBL" id="GHH53020.1"/>
    </source>
</evidence>